<dbReference type="PROSITE" id="PS00455">
    <property type="entry name" value="AMP_BINDING"/>
    <property type="match status" value="1"/>
</dbReference>
<evidence type="ECO:0000313" key="3">
    <source>
        <dbReference type="EMBL" id="MDV7269074.1"/>
    </source>
</evidence>
<dbReference type="InterPro" id="IPR045851">
    <property type="entry name" value="AMP-bd_C_sf"/>
</dbReference>
<dbReference type="Pfam" id="PF00501">
    <property type="entry name" value="AMP-binding"/>
    <property type="match status" value="1"/>
</dbReference>
<dbReference type="Gene3D" id="3.30.300.30">
    <property type="match status" value="1"/>
</dbReference>
<feature type="domain" description="AMP-dependent synthetase/ligase" evidence="1">
    <location>
        <begin position="1"/>
        <end position="321"/>
    </location>
</feature>
<dbReference type="InterPro" id="IPR025110">
    <property type="entry name" value="AMP-bd_C"/>
</dbReference>
<name>A0AAE4V6J7_9NOCA</name>
<dbReference type="Gene3D" id="2.30.38.10">
    <property type="entry name" value="Luciferase, Domain 3"/>
    <property type="match status" value="1"/>
</dbReference>
<organism evidence="3 4">
    <name type="scientific">Rhodococcus oxybenzonivorans</name>
    <dbReference type="NCBI Taxonomy" id="1990687"/>
    <lineage>
        <taxon>Bacteria</taxon>
        <taxon>Bacillati</taxon>
        <taxon>Actinomycetota</taxon>
        <taxon>Actinomycetes</taxon>
        <taxon>Mycobacteriales</taxon>
        <taxon>Nocardiaceae</taxon>
        <taxon>Rhodococcus</taxon>
    </lineage>
</organism>
<dbReference type="GO" id="GO:0043041">
    <property type="term" value="P:amino acid activation for nonribosomal peptide biosynthetic process"/>
    <property type="evidence" value="ECO:0007669"/>
    <property type="project" value="TreeGrafter"/>
</dbReference>
<gene>
    <name evidence="3" type="ORF">R4315_31650</name>
</gene>
<dbReference type="SUPFAM" id="SSF56801">
    <property type="entry name" value="Acetyl-CoA synthetase-like"/>
    <property type="match status" value="1"/>
</dbReference>
<proteinExistence type="predicted"/>
<dbReference type="InterPro" id="IPR020845">
    <property type="entry name" value="AMP-binding_CS"/>
</dbReference>
<dbReference type="Pfam" id="PF13193">
    <property type="entry name" value="AMP-binding_C"/>
    <property type="match status" value="1"/>
</dbReference>
<dbReference type="AlphaFoldDB" id="A0AAE4V6J7"/>
<dbReference type="InterPro" id="IPR010071">
    <property type="entry name" value="AA_adenyl_dom"/>
</dbReference>
<dbReference type="GO" id="GO:0044550">
    <property type="term" value="P:secondary metabolite biosynthetic process"/>
    <property type="evidence" value="ECO:0007669"/>
    <property type="project" value="TreeGrafter"/>
</dbReference>
<reference evidence="3" key="1">
    <citation type="submission" date="2023-10" db="EMBL/GenBank/DDBJ databases">
        <title>Development of a sustainable strategy for remediation of hydrocarbon-contaminated territories based on the waste exchange concept.</title>
        <authorList>
            <person name="Krivoruchko A."/>
        </authorList>
    </citation>
    <scope>NUCLEOTIDE SEQUENCE</scope>
    <source>
        <strain evidence="3">IEGM 68</strain>
    </source>
</reference>
<dbReference type="GO" id="GO:0031177">
    <property type="term" value="F:phosphopantetheine binding"/>
    <property type="evidence" value="ECO:0007669"/>
    <property type="project" value="TreeGrafter"/>
</dbReference>
<evidence type="ECO:0000313" key="4">
    <source>
        <dbReference type="Proteomes" id="UP001185863"/>
    </source>
</evidence>
<feature type="non-terminal residue" evidence="3">
    <location>
        <position position="450"/>
    </location>
</feature>
<dbReference type="PANTHER" id="PTHR45527:SF1">
    <property type="entry name" value="FATTY ACID SYNTHASE"/>
    <property type="match status" value="1"/>
</dbReference>
<dbReference type="PANTHER" id="PTHR45527">
    <property type="entry name" value="NONRIBOSOMAL PEPTIDE SYNTHETASE"/>
    <property type="match status" value="1"/>
</dbReference>
<comment type="caution">
    <text evidence="3">The sequence shown here is derived from an EMBL/GenBank/DDBJ whole genome shotgun (WGS) entry which is preliminary data.</text>
</comment>
<evidence type="ECO:0000259" key="2">
    <source>
        <dbReference type="Pfam" id="PF13193"/>
    </source>
</evidence>
<accession>A0AAE4V6J7</accession>
<dbReference type="InterPro" id="IPR000873">
    <property type="entry name" value="AMP-dep_synth/lig_dom"/>
</dbReference>
<dbReference type="EMBL" id="JAWLUP010000306">
    <property type="protein sequence ID" value="MDV7269074.1"/>
    <property type="molecule type" value="Genomic_DNA"/>
</dbReference>
<sequence length="450" mass="46218">MSYGELDELSSRWARVLIGRGVGPESVVAVVVGRSVELVVGVWAVAKAGGAFLPVDPVLPLVRVREMLVDSGVVVGLSVSGCVVPDGVEWLWLDDSGVVEGVSGGVVSDGDRVRPLRAGCAAYVMYTSGSTGRPKGVVVTHEGLANLAVEERVRFGLSSGSRVSQVSSPSFDAVVYEWLMAFSVGARLVVAPPGVFGGVGLVELWEAEGVSHCFVTPSVLATLGSGVGLGSVRVLVVAGEVCAPELVARWAPGREFFNAYGPTEVTVQATVGGPLVAGGVVSVGGPGVGVEVVVLDGWLRPVPVGVVGELYVSGSGVARGYRGRAGLTAVSFVANPFSGVGSRVYRTGDVVRWVEVGVLEFVGRVDGQVKVRGQRVELGEVEAVLARCPGVARAAAVVREGGRLVGYVVPEVGVRVDPDVVVEWVAGVVPGWVVPSVVVVVGELPVTVSG</sequence>
<dbReference type="Gene3D" id="3.40.50.980">
    <property type="match status" value="2"/>
</dbReference>
<feature type="domain" description="AMP-binding enzyme C-terminal" evidence="2">
    <location>
        <begin position="380"/>
        <end position="450"/>
    </location>
</feature>
<dbReference type="Proteomes" id="UP001185863">
    <property type="component" value="Unassembled WGS sequence"/>
</dbReference>
<dbReference type="GO" id="GO:0005737">
    <property type="term" value="C:cytoplasm"/>
    <property type="evidence" value="ECO:0007669"/>
    <property type="project" value="TreeGrafter"/>
</dbReference>
<dbReference type="NCBIfam" id="TIGR01733">
    <property type="entry name" value="AA-adenyl-dom"/>
    <property type="match status" value="1"/>
</dbReference>
<evidence type="ECO:0000259" key="1">
    <source>
        <dbReference type="Pfam" id="PF00501"/>
    </source>
</evidence>
<dbReference type="RefSeq" id="WP_317769419.1">
    <property type="nucleotide sequence ID" value="NZ_JAWLUP010000306.1"/>
</dbReference>
<protein>
    <submittedName>
        <fullName evidence="3">Amino acid adenylation domain-containing protein</fullName>
    </submittedName>
</protein>